<evidence type="ECO:0000313" key="1">
    <source>
        <dbReference type="EMBL" id="BET97146.1"/>
    </source>
</evidence>
<dbReference type="EMBL" id="AP028978">
    <property type="protein sequence ID" value="BET97146.1"/>
    <property type="molecule type" value="Genomic_DNA"/>
</dbReference>
<sequence length="74" mass="8096">MKELNQVELEQISGAGFWGDIFKSFVDGVEKVVDDVAKVLHDKGIISDSTLDGIEKITDAGAKFIDSEIDKLNI</sequence>
<protein>
    <submittedName>
        <fullName evidence="1">Uncharacterized protein</fullName>
    </submittedName>
</protein>
<keyword evidence="2" id="KW-1185">Reference proteome</keyword>
<name>A0ABM8JYQ0_9GAMM</name>
<evidence type="ECO:0000313" key="2">
    <source>
        <dbReference type="Proteomes" id="UP001529514"/>
    </source>
</evidence>
<organism evidence="1 2">
    <name type="scientific">Xenorhabdus taiwanensis</name>
    <dbReference type="NCBI Taxonomy" id="3085177"/>
    <lineage>
        <taxon>Bacteria</taxon>
        <taxon>Pseudomonadati</taxon>
        <taxon>Pseudomonadota</taxon>
        <taxon>Gammaproteobacteria</taxon>
        <taxon>Enterobacterales</taxon>
        <taxon>Morganellaceae</taxon>
        <taxon>Xenorhabdus</taxon>
    </lineage>
</organism>
<dbReference type="Proteomes" id="UP001529514">
    <property type="component" value="Chromosome"/>
</dbReference>
<dbReference type="RefSeq" id="WP_374050869.1">
    <property type="nucleotide sequence ID" value="NZ_AP028978.1"/>
</dbReference>
<accession>A0ABM8JYQ0</accession>
<reference evidence="1 2" key="1">
    <citation type="submission" date="2023-10" db="EMBL/GenBank/DDBJ databases">
        <title>Xenorhabdus taiwanensis sp. nov., a symbiotic bacterium associated with the entomopathogenic nematode Steinernema taiwanensis.</title>
        <authorList>
            <person name="Tseng C.T."/>
            <person name="Shu H.Y."/>
            <person name="Chen M.H."/>
            <person name="Fang Y.J."/>
            <person name="Wu T.L."/>
            <person name="Lin Y.C."/>
            <person name="Huang C.J."/>
        </authorList>
    </citation>
    <scope>NUCLEOTIDE SEQUENCE [LARGE SCALE GENOMIC DNA]</scope>
    <source>
        <strain evidence="1 2">TCT-1</strain>
    </source>
</reference>
<gene>
    <name evidence="1" type="ORF">TCT1_20670</name>
</gene>
<proteinExistence type="predicted"/>